<name>A0ABN9DWB5_9NEOB</name>
<organism evidence="1 2">
    <name type="scientific">Staurois parvus</name>
    <dbReference type="NCBI Taxonomy" id="386267"/>
    <lineage>
        <taxon>Eukaryota</taxon>
        <taxon>Metazoa</taxon>
        <taxon>Chordata</taxon>
        <taxon>Craniata</taxon>
        <taxon>Vertebrata</taxon>
        <taxon>Euteleostomi</taxon>
        <taxon>Amphibia</taxon>
        <taxon>Batrachia</taxon>
        <taxon>Anura</taxon>
        <taxon>Neobatrachia</taxon>
        <taxon>Ranoidea</taxon>
        <taxon>Ranidae</taxon>
        <taxon>Staurois</taxon>
    </lineage>
</organism>
<evidence type="ECO:0000313" key="2">
    <source>
        <dbReference type="Proteomes" id="UP001162483"/>
    </source>
</evidence>
<evidence type="ECO:0000313" key="1">
    <source>
        <dbReference type="EMBL" id="CAI9575552.1"/>
    </source>
</evidence>
<protein>
    <submittedName>
        <fullName evidence="1">Uncharacterized protein</fullName>
    </submittedName>
</protein>
<dbReference type="EMBL" id="CATNWA010014756">
    <property type="protein sequence ID" value="CAI9575552.1"/>
    <property type="molecule type" value="Genomic_DNA"/>
</dbReference>
<reference evidence="1" key="1">
    <citation type="submission" date="2023-05" db="EMBL/GenBank/DDBJ databases">
        <authorList>
            <person name="Stuckert A."/>
        </authorList>
    </citation>
    <scope>NUCLEOTIDE SEQUENCE</scope>
</reference>
<accession>A0ABN9DWB5</accession>
<keyword evidence="2" id="KW-1185">Reference proteome</keyword>
<gene>
    <name evidence="1" type="ORF">SPARVUS_LOCUS8212486</name>
</gene>
<sequence>MALTGSTAGLHWWVVGSTGGWAQVGGTGGHRRVLGGQLAGLSAAVIRLSAVGN</sequence>
<proteinExistence type="predicted"/>
<dbReference type="Proteomes" id="UP001162483">
    <property type="component" value="Unassembled WGS sequence"/>
</dbReference>
<comment type="caution">
    <text evidence="1">The sequence shown here is derived from an EMBL/GenBank/DDBJ whole genome shotgun (WGS) entry which is preliminary data.</text>
</comment>